<dbReference type="EMBL" id="KE145352">
    <property type="protein sequence ID" value="EPE37122.1"/>
    <property type="molecule type" value="Genomic_DNA"/>
</dbReference>
<dbReference type="KEGG" id="glz:GLAREA_09285"/>
<organism evidence="1 2">
    <name type="scientific">Glarea lozoyensis (strain ATCC 20868 / MF5171)</name>
    <dbReference type="NCBI Taxonomy" id="1116229"/>
    <lineage>
        <taxon>Eukaryota</taxon>
        <taxon>Fungi</taxon>
        <taxon>Dikarya</taxon>
        <taxon>Ascomycota</taxon>
        <taxon>Pezizomycotina</taxon>
        <taxon>Leotiomycetes</taxon>
        <taxon>Helotiales</taxon>
        <taxon>Helotiaceae</taxon>
        <taxon>Glarea</taxon>
    </lineage>
</organism>
<dbReference type="OMA" id="FHIQLRY"/>
<dbReference type="AlphaFoldDB" id="S3DFC1"/>
<protein>
    <submittedName>
        <fullName evidence="1">Uncharacterized protein</fullName>
    </submittedName>
</protein>
<dbReference type="GeneID" id="19468333"/>
<dbReference type="Proteomes" id="UP000016922">
    <property type="component" value="Unassembled WGS sequence"/>
</dbReference>
<dbReference type="HOGENOM" id="CLU_1031311_0_0_1"/>
<evidence type="ECO:0000313" key="2">
    <source>
        <dbReference type="Proteomes" id="UP000016922"/>
    </source>
</evidence>
<keyword evidence="2" id="KW-1185">Reference proteome</keyword>
<reference evidence="1 2" key="1">
    <citation type="journal article" date="2013" name="BMC Genomics">
        <title>Genomics-driven discovery of the pneumocandin biosynthetic gene cluster in the fungus Glarea lozoyensis.</title>
        <authorList>
            <person name="Chen L."/>
            <person name="Yue Q."/>
            <person name="Zhang X."/>
            <person name="Xiang M."/>
            <person name="Wang C."/>
            <person name="Li S."/>
            <person name="Che Y."/>
            <person name="Ortiz-Lopez F.J."/>
            <person name="Bills G.F."/>
            <person name="Liu X."/>
            <person name="An Z."/>
        </authorList>
    </citation>
    <scope>NUCLEOTIDE SEQUENCE [LARGE SCALE GENOMIC DNA]</scope>
    <source>
        <strain evidence="2">ATCC 20868 / MF5171</strain>
    </source>
</reference>
<evidence type="ECO:0000313" key="1">
    <source>
        <dbReference type="EMBL" id="EPE37122.1"/>
    </source>
</evidence>
<proteinExistence type="predicted"/>
<accession>S3DFC1</accession>
<gene>
    <name evidence="1" type="ORF">GLAREA_09285</name>
</gene>
<dbReference type="RefSeq" id="XP_008076437.1">
    <property type="nucleotide sequence ID" value="XM_008078246.1"/>
</dbReference>
<sequence>MPSLDTVLLPKVFPSELLSLGQLLRNPLSPNADTYTKGCTLVTDDDKAHVAAEAPYSTIVSLDTRGRFDVGLTKYLGSRFHGRTTTLLSIEAAKLEYHALKNATDVFKRVTADEDARAWIKNMVVHKTPCYFVIGLQVLCAADFKRAVLKEGGAGAYLTLPLETTAQIPLHLKGEVSVDRFAKSTGMVSGVFGVQVQRLRGKIDLAGNPTLEGDASWRWSHQRVKGSQLEEDKVLNIKLEDVGLDELVELLRRDDEDDDDDDNE</sequence>
<dbReference type="eggNOG" id="ENOG502SV2U">
    <property type="taxonomic scope" value="Eukaryota"/>
</dbReference>
<name>S3DFC1_GLAL2</name>
<dbReference type="OrthoDB" id="2408430at2759"/>